<dbReference type="Proteomes" id="UP000030944">
    <property type="component" value="Chromosome"/>
</dbReference>
<keyword evidence="1" id="KW-0812">Transmembrane</keyword>
<evidence type="ECO:0000313" key="2">
    <source>
        <dbReference type="EMBL" id="AJA92881.1"/>
    </source>
</evidence>
<dbReference type="GeneID" id="24817176"/>
<organism evidence="2 4">
    <name type="scientific">Candidatus Nitrosopelagicus brevis</name>
    <dbReference type="NCBI Taxonomy" id="1410606"/>
    <lineage>
        <taxon>Archaea</taxon>
        <taxon>Nitrososphaerota</taxon>
    </lineage>
</organism>
<dbReference type="EMBL" id="CP007026">
    <property type="protein sequence ID" value="AJA92881.1"/>
    <property type="molecule type" value="Genomic_DNA"/>
</dbReference>
<feature type="transmembrane region" description="Helical" evidence="1">
    <location>
        <begin position="6"/>
        <end position="24"/>
    </location>
</feature>
<dbReference type="OrthoDB" id="2835at2157"/>
<reference evidence="3 5" key="3">
    <citation type="submission" date="2018-04" db="EMBL/GenBank/DDBJ databases">
        <title>Transcriptomics of ammonia oxidizing archaea.</title>
        <authorList>
            <person name="Carini P."/>
        </authorList>
    </citation>
    <scope>NUCLEOTIDE SEQUENCE [LARGE SCALE GENOMIC DNA]</scope>
    <source>
        <strain evidence="3 5">U25</strain>
    </source>
</reference>
<reference evidence="3" key="2">
    <citation type="submission" date="2016-05" db="EMBL/GenBank/DDBJ databases">
        <authorList>
            <person name="Lavstsen T."/>
            <person name="Jespersen J.S."/>
        </authorList>
    </citation>
    <scope>NUCLEOTIDE SEQUENCE [LARGE SCALE GENOMIC DNA]</scope>
    <source>
        <strain evidence="3">U25</strain>
    </source>
</reference>
<evidence type="ECO:0000313" key="5">
    <source>
        <dbReference type="Proteomes" id="UP000241022"/>
    </source>
</evidence>
<keyword evidence="5" id="KW-1185">Reference proteome</keyword>
<dbReference type="EMBL" id="LXWN01000003">
    <property type="protein sequence ID" value="PTL87102.1"/>
    <property type="molecule type" value="Genomic_DNA"/>
</dbReference>
<dbReference type="HOGENOM" id="CLU_1387527_0_0_2"/>
<reference evidence="2 4" key="1">
    <citation type="journal article" date="2015" name="Proc. Natl. Acad. Sci. U.S.A.">
        <title>Genomic and proteomic characterization of "Candidatus Nitrosopelagicus brevis": An ammonia-oxidizing archaeon from the open ocean.</title>
        <authorList>
            <person name="Santoro A.E."/>
            <person name="Dupont C.L."/>
            <person name="Richter R.A."/>
            <person name="Craig M.T."/>
            <person name="Carini P."/>
            <person name="McIlvin M.R."/>
            <person name="Yang Y."/>
            <person name="Orsi W.D."/>
            <person name="Moran D.M."/>
            <person name="Saito M.A."/>
        </authorList>
    </citation>
    <scope>NUCLEOTIDE SEQUENCE [LARGE SCALE GENOMIC DNA]</scope>
    <source>
        <strain evidence="2">CN25</strain>
        <strain evidence="4">V2</strain>
    </source>
</reference>
<dbReference type="KEGG" id="nbv:T478_1296"/>
<dbReference type="STRING" id="1410606.T478_1296"/>
<accession>A0A0A7V3V4</accession>
<evidence type="ECO:0000313" key="4">
    <source>
        <dbReference type="Proteomes" id="UP000030944"/>
    </source>
</evidence>
<keyword evidence="1" id="KW-1133">Transmembrane helix</keyword>
<evidence type="ECO:0000313" key="3">
    <source>
        <dbReference type="EMBL" id="PTL87102.1"/>
    </source>
</evidence>
<gene>
    <name evidence="3" type="ORF">A7X95_07255</name>
    <name evidence="2" type="ORF">T478_1296</name>
</gene>
<dbReference type="Proteomes" id="UP000241022">
    <property type="component" value="Unassembled WGS sequence"/>
</dbReference>
<dbReference type="RefSeq" id="WP_048106164.1">
    <property type="nucleotide sequence ID" value="NZ_CP007026.1"/>
</dbReference>
<proteinExistence type="predicted"/>
<dbReference type="AlphaFoldDB" id="A0A0A7V3V4"/>
<keyword evidence="1" id="KW-0472">Membrane</keyword>
<name>A0A0A7V3V4_9ARCH</name>
<evidence type="ECO:0000256" key="1">
    <source>
        <dbReference type="SAM" id="Phobius"/>
    </source>
</evidence>
<sequence>MNRNVGIATGIGIAVILGVIVFQVNETMWQQVSVEEYYEKGGKVASVVYPDNPQILGPLQINKDKYLLGEHVYVVIKDLRPQDKGHVDFYTPEGKLYDTIAFNGDVRDFHKKYFKPQLLLSKNLCEKEQLVGEWTVMFRGYEMSKIYFEMLPDILPNHESYFVECSVAYELDPTLPGEMPASQKFPGSTPGTDPDP</sequence>
<protein>
    <submittedName>
        <fullName evidence="2">Uncharacterized protein</fullName>
    </submittedName>
</protein>